<name>A0AAD7DJQ6_MYCRO</name>
<proteinExistence type="predicted"/>
<dbReference type="InterPro" id="IPR050235">
    <property type="entry name" value="CK1_Ser-Thr_kinase"/>
</dbReference>
<dbReference type="SUPFAM" id="SSF56112">
    <property type="entry name" value="Protein kinase-like (PK-like)"/>
    <property type="match status" value="2"/>
</dbReference>
<feature type="domain" description="Fungal-type protein kinase" evidence="1">
    <location>
        <begin position="514"/>
        <end position="620"/>
    </location>
</feature>
<dbReference type="InterPro" id="IPR008266">
    <property type="entry name" value="Tyr_kinase_AS"/>
</dbReference>
<reference evidence="2" key="1">
    <citation type="submission" date="2023-03" db="EMBL/GenBank/DDBJ databases">
        <title>Massive genome expansion in bonnet fungi (Mycena s.s.) driven by repeated elements and novel gene families across ecological guilds.</title>
        <authorList>
            <consortium name="Lawrence Berkeley National Laboratory"/>
            <person name="Harder C.B."/>
            <person name="Miyauchi S."/>
            <person name="Viragh M."/>
            <person name="Kuo A."/>
            <person name="Thoen E."/>
            <person name="Andreopoulos B."/>
            <person name="Lu D."/>
            <person name="Skrede I."/>
            <person name="Drula E."/>
            <person name="Henrissat B."/>
            <person name="Morin E."/>
            <person name="Kohler A."/>
            <person name="Barry K."/>
            <person name="LaButti K."/>
            <person name="Morin E."/>
            <person name="Salamov A."/>
            <person name="Lipzen A."/>
            <person name="Mereny Z."/>
            <person name="Hegedus B."/>
            <person name="Baldrian P."/>
            <person name="Stursova M."/>
            <person name="Weitz H."/>
            <person name="Taylor A."/>
            <person name="Grigoriev I.V."/>
            <person name="Nagy L.G."/>
            <person name="Martin F."/>
            <person name="Kauserud H."/>
        </authorList>
    </citation>
    <scope>NUCLEOTIDE SEQUENCE</scope>
    <source>
        <strain evidence="2">CBHHK067</strain>
    </source>
</reference>
<gene>
    <name evidence="2" type="ORF">B0H17DRAFT_1179014</name>
</gene>
<dbReference type="PANTHER" id="PTHR11909">
    <property type="entry name" value="CASEIN KINASE-RELATED"/>
    <property type="match status" value="1"/>
</dbReference>
<evidence type="ECO:0000313" key="3">
    <source>
        <dbReference type="Proteomes" id="UP001221757"/>
    </source>
</evidence>
<sequence>MYQLGYNPLFTYNFSSPPSNFSVGDVVPVSVTLPGLKAPVRLNGKRLSQLRWTPFQRSTVVLEGELHEDGKEPTPVVVKMSFIAEARLWRERIIVEALHAADLKPDPAYAPKLLAAFAAYGSPPLVATDILGTGRKRKADQLTPPAMVLRHLEVMVFASPRGARKLMDGFSAHKLLAAAKQLFLAVLDAFRRGVIHRDISVNNVLVADNQLVMVDWEIGHRFVEPFAGKGTRAGDEPLPHDDIESAVYVLLKVLTQKFKPPLDKRREWAETLEAYYWDNPDVTPRMLQHLRVGLWTGVNTSYSSATMIGATLSIFRSSGHPASAELVHALISLPLSMERSSDSSNYAAILSSLEVLVEKAVAAVEIFQGKGTKRFQIREPYSPRRRTRFRRSPWCSRSSPPQRTAPVAAAALRSTPFQRSTLVLEGEVHEDGKEPAPVVVKASFIAEDRLWRERIVVGALYVGDERAPAYAPKLVAAFAAHGLPPLNPGQKRPASDLTALPAMVRRHLEVMAFVSPHGARKLMDGFSAPKLLAAAKQLFLAILDAFRRGVIHRDISVNNILFADNQLVVVDWEIGRRFVEPFGGKGLTGTLDTISAASLMGEDPLPHDDVESAVYVLLKVLTQTFVPPLDKQREWAETLEAYYWDNPDVVPRTLRTIRMSLWTRLNIENWPIDSTLRIFRSTGHAARVELLQALLSLPLPTPRVADSSNHATVLSSLEVLVEKAVAAVESVDASSLAREI</sequence>
<comment type="caution">
    <text evidence="2">The sequence shown here is derived from an EMBL/GenBank/DDBJ whole genome shotgun (WGS) entry which is preliminary data.</text>
</comment>
<protein>
    <recommendedName>
        <fullName evidence="1">Fungal-type protein kinase domain-containing protein</fullName>
    </recommendedName>
</protein>
<organism evidence="2 3">
    <name type="scientific">Mycena rosella</name>
    <name type="common">Pink bonnet</name>
    <name type="synonym">Agaricus rosellus</name>
    <dbReference type="NCBI Taxonomy" id="1033263"/>
    <lineage>
        <taxon>Eukaryota</taxon>
        <taxon>Fungi</taxon>
        <taxon>Dikarya</taxon>
        <taxon>Basidiomycota</taxon>
        <taxon>Agaricomycotina</taxon>
        <taxon>Agaricomycetes</taxon>
        <taxon>Agaricomycetidae</taxon>
        <taxon>Agaricales</taxon>
        <taxon>Marasmiineae</taxon>
        <taxon>Mycenaceae</taxon>
        <taxon>Mycena</taxon>
    </lineage>
</organism>
<dbReference type="Proteomes" id="UP001221757">
    <property type="component" value="Unassembled WGS sequence"/>
</dbReference>
<dbReference type="InterPro" id="IPR040976">
    <property type="entry name" value="Pkinase_fungal"/>
</dbReference>
<dbReference type="InterPro" id="IPR011009">
    <property type="entry name" value="Kinase-like_dom_sf"/>
</dbReference>
<evidence type="ECO:0000259" key="1">
    <source>
        <dbReference type="Pfam" id="PF17667"/>
    </source>
</evidence>
<dbReference type="PROSITE" id="PS00109">
    <property type="entry name" value="PROTEIN_KINASE_TYR"/>
    <property type="match status" value="2"/>
</dbReference>
<dbReference type="AlphaFoldDB" id="A0AAD7DJQ6"/>
<accession>A0AAD7DJQ6</accession>
<keyword evidence="3" id="KW-1185">Reference proteome</keyword>
<dbReference type="Pfam" id="PF17667">
    <property type="entry name" value="Pkinase_fungal"/>
    <property type="match status" value="1"/>
</dbReference>
<evidence type="ECO:0000313" key="2">
    <source>
        <dbReference type="EMBL" id="KAJ7693371.1"/>
    </source>
</evidence>
<dbReference type="GO" id="GO:0004672">
    <property type="term" value="F:protein kinase activity"/>
    <property type="evidence" value="ECO:0007669"/>
    <property type="project" value="InterPro"/>
</dbReference>
<dbReference type="EMBL" id="JARKIE010000046">
    <property type="protein sequence ID" value="KAJ7693371.1"/>
    <property type="molecule type" value="Genomic_DNA"/>
</dbReference>
<dbReference type="Gene3D" id="1.10.510.10">
    <property type="entry name" value="Transferase(Phosphotransferase) domain 1"/>
    <property type="match status" value="2"/>
</dbReference>